<gene>
    <name evidence="4" type="ORF">CKAN_00564600</name>
</gene>
<dbReference type="EMBL" id="QPKB01000002">
    <property type="protein sequence ID" value="RWR77170.1"/>
    <property type="molecule type" value="Genomic_DNA"/>
</dbReference>
<dbReference type="InterPro" id="IPR006828">
    <property type="entry name" value="ASC_dom"/>
</dbReference>
<dbReference type="STRING" id="337451.A0A3S4NH43"/>
<comment type="caution">
    <text evidence="4">The sequence shown here is derived from an EMBL/GenBank/DDBJ whole genome shotgun (WGS) entry which is preliminary data.</text>
</comment>
<dbReference type="GO" id="GO:0009507">
    <property type="term" value="C:chloroplast"/>
    <property type="evidence" value="ECO:0007669"/>
    <property type="project" value="UniProtKB-ARBA"/>
</dbReference>
<dbReference type="InterPro" id="IPR043554">
    <property type="entry name" value="KINB"/>
</dbReference>
<accession>A0A3S4NH43</accession>
<dbReference type="SUPFAM" id="SSF160219">
    <property type="entry name" value="AMPKBI-like"/>
    <property type="match status" value="1"/>
</dbReference>
<dbReference type="PANTHER" id="PTHR46316">
    <property type="entry name" value="SNF1-RELATED PROTEIN KINASE REGULATORY SUBUNIT BETA-1"/>
    <property type="match status" value="1"/>
</dbReference>
<dbReference type="SUPFAM" id="SSF81296">
    <property type="entry name" value="E set domains"/>
    <property type="match status" value="1"/>
</dbReference>
<dbReference type="InterPro" id="IPR032640">
    <property type="entry name" value="AMPK1_CBM"/>
</dbReference>
<dbReference type="PANTHER" id="PTHR46316:SF2">
    <property type="entry name" value="SNF1-RELATED PROTEIN KINASE REGULATORY SUBUNIT BETA-2"/>
    <property type="match status" value="1"/>
</dbReference>
<dbReference type="Pfam" id="PF16561">
    <property type="entry name" value="AMPK1_CBM"/>
    <property type="match status" value="1"/>
</dbReference>
<dbReference type="InterPro" id="IPR013783">
    <property type="entry name" value="Ig-like_fold"/>
</dbReference>
<dbReference type="Gene3D" id="6.20.250.60">
    <property type="match status" value="1"/>
</dbReference>
<dbReference type="Gene3D" id="2.60.40.10">
    <property type="entry name" value="Immunoglobulins"/>
    <property type="match status" value="1"/>
</dbReference>
<evidence type="ECO:0000313" key="4">
    <source>
        <dbReference type="EMBL" id="RWR77170.1"/>
    </source>
</evidence>
<dbReference type="Pfam" id="PF04739">
    <property type="entry name" value="AMPKBI"/>
    <property type="match status" value="1"/>
</dbReference>
<comment type="similarity">
    <text evidence="1">Belongs to the 5'-AMP-activated protein kinase beta subunit family.</text>
</comment>
<sequence>MGNVSVREGGRNPTGVGVEGGQFHSVYHAQGGSQEMMGQSPPHSHSHSHSPRSQVYMASLQRPSKLSIPTLSWMQHDTVYDDMIREKGIPTMITWSYGGREVAVEGAWDDWKTKKLLQRSGKDYIIMKVLPPGVYQFRFIVDGEWRYAPDTQWVSDDLGNAYNVLDVQDFVPEDLDSIAGFEPPHSPDSSYDNMQLGSEDYAKEPPLVPPNLRLAILNTPSCMDSPTPMSRPQHVVLNHLYVQKGKSGQSVVALGTTQRFRAKYATVVLYKSLQR</sequence>
<evidence type="ECO:0000313" key="5">
    <source>
        <dbReference type="Proteomes" id="UP000283530"/>
    </source>
</evidence>
<organism evidence="4 5">
    <name type="scientific">Cinnamomum micranthum f. kanehirae</name>
    <dbReference type="NCBI Taxonomy" id="337451"/>
    <lineage>
        <taxon>Eukaryota</taxon>
        <taxon>Viridiplantae</taxon>
        <taxon>Streptophyta</taxon>
        <taxon>Embryophyta</taxon>
        <taxon>Tracheophyta</taxon>
        <taxon>Spermatophyta</taxon>
        <taxon>Magnoliopsida</taxon>
        <taxon>Magnoliidae</taxon>
        <taxon>Laurales</taxon>
        <taxon>Lauraceae</taxon>
        <taxon>Cinnamomum</taxon>
    </lineage>
</organism>
<feature type="domain" description="Association with the SNF1 complex (ASC)" evidence="3">
    <location>
        <begin position="184"/>
        <end position="273"/>
    </location>
</feature>
<dbReference type="AlphaFoldDB" id="A0A3S4NH43"/>
<dbReference type="InterPro" id="IPR014756">
    <property type="entry name" value="Ig_E-set"/>
</dbReference>
<protein>
    <submittedName>
        <fullName evidence="4">SNF1-related protein kinase regulatory subunit beta-2 isoform X1</fullName>
    </submittedName>
</protein>
<dbReference type="Proteomes" id="UP000283530">
    <property type="component" value="Unassembled WGS sequence"/>
</dbReference>
<dbReference type="OrthoDB" id="531008at2759"/>
<dbReference type="InterPro" id="IPR037256">
    <property type="entry name" value="ASC_dom_sf"/>
</dbReference>
<evidence type="ECO:0000256" key="2">
    <source>
        <dbReference type="SAM" id="MobiDB-lite"/>
    </source>
</evidence>
<name>A0A3S4NH43_9MAGN</name>
<evidence type="ECO:0000256" key="1">
    <source>
        <dbReference type="ARBA" id="ARBA00010926"/>
    </source>
</evidence>
<feature type="region of interest" description="Disordered" evidence="2">
    <location>
        <begin position="1"/>
        <end position="55"/>
    </location>
</feature>
<reference evidence="4 5" key="1">
    <citation type="journal article" date="2019" name="Nat. Plants">
        <title>Stout camphor tree genome fills gaps in understanding of flowering plant genome evolution.</title>
        <authorList>
            <person name="Chaw S.M."/>
            <person name="Liu Y.C."/>
            <person name="Wu Y.W."/>
            <person name="Wang H.Y."/>
            <person name="Lin C.I."/>
            <person name="Wu C.S."/>
            <person name="Ke H.M."/>
            <person name="Chang L.Y."/>
            <person name="Hsu C.Y."/>
            <person name="Yang H.T."/>
            <person name="Sudianto E."/>
            <person name="Hsu M.H."/>
            <person name="Wu K.P."/>
            <person name="Wang L.N."/>
            <person name="Leebens-Mack J.H."/>
            <person name="Tsai I.J."/>
        </authorList>
    </citation>
    <scope>NUCLEOTIDE SEQUENCE [LARGE SCALE GENOMIC DNA]</scope>
    <source>
        <strain evidence="5">cv. Chaw 1501</strain>
        <tissue evidence="4">Young leaves</tissue>
    </source>
</reference>
<dbReference type="SMART" id="SM01010">
    <property type="entry name" value="AMPKBI"/>
    <property type="match status" value="1"/>
</dbReference>
<keyword evidence="5" id="KW-1185">Reference proteome</keyword>
<proteinExistence type="inferred from homology"/>
<evidence type="ECO:0000259" key="3">
    <source>
        <dbReference type="SMART" id="SM01010"/>
    </source>
</evidence>
<dbReference type="CDD" id="cd02859">
    <property type="entry name" value="E_set_AMPKbeta_like_N"/>
    <property type="match status" value="1"/>
</dbReference>